<keyword evidence="1" id="KW-0812">Transmembrane</keyword>
<dbReference type="AlphaFoldDB" id="G0MXX4"/>
<keyword evidence="1" id="KW-1133">Transmembrane helix</keyword>
<dbReference type="InParanoid" id="G0MXX4"/>
<dbReference type="OrthoDB" id="428346at2759"/>
<evidence type="ECO:0000313" key="3">
    <source>
        <dbReference type="Proteomes" id="UP000008068"/>
    </source>
</evidence>
<dbReference type="HOGENOM" id="CLU_065866_0_0_1"/>
<dbReference type="EMBL" id="GL379819">
    <property type="protein sequence ID" value="EGT47037.1"/>
    <property type="molecule type" value="Genomic_DNA"/>
</dbReference>
<dbReference type="InterPro" id="IPR004951">
    <property type="entry name" value="DUF268_CAE_spp"/>
</dbReference>
<sequence>MTRFYLFLCFCTIIIVFYLNKVFIHDRVHYGRTVLWNTYGGGEIRTIYQDPDIYLRQNVRTHVGDISFLELREEVRHIKNCCQSAMLNFQLYKKYGYILTIPTYPFVTTKSKYDMNCSWEFTDWLAQQEKRTNRRPRAYFPDGYQRDFLTNKYSGVSYKYSDDREKLNVTYKSWENIADIVTWHSRDVLRLVDDMSGISMHYAMKNYYLADKRGLVLASDHPIVEIQAIQNGASRILSIGQVARETNDISSMSLTDFAKNHQRYTQSFDFVATFGTIETVGLGRYGDVLDAFGDLQMMAMLGCALKKGGLFFLGIPIGRDAIIFNQNRIYGHARLPMLIAGFEWIATFSEDSEKSTEITGPEIDRLHKFDNLKRTLVLRKL</sequence>
<keyword evidence="3" id="KW-1185">Reference proteome</keyword>
<name>G0MXX4_CAEBE</name>
<organism evidence="3">
    <name type="scientific">Caenorhabditis brenneri</name>
    <name type="common">Nematode worm</name>
    <dbReference type="NCBI Taxonomy" id="135651"/>
    <lineage>
        <taxon>Eukaryota</taxon>
        <taxon>Metazoa</taxon>
        <taxon>Ecdysozoa</taxon>
        <taxon>Nematoda</taxon>
        <taxon>Chromadorea</taxon>
        <taxon>Rhabditida</taxon>
        <taxon>Rhabditina</taxon>
        <taxon>Rhabditomorpha</taxon>
        <taxon>Rhabditoidea</taxon>
        <taxon>Rhabditidae</taxon>
        <taxon>Peloderinae</taxon>
        <taxon>Caenorhabditis</taxon>
    </lineage>
</organism>
<dbReference type="eggNOG" id="ENOG502TG4Q">
    <property type="taxonomic scope" value="Eukaryota"/>
</dbReference>
<keyword evidence="1" id="KW-0472">Membrane</keyword>
<dbReference type="Proteomes" id="UP000008068">
    <property type="component" value="Unassembled WGS sequence"/>
</dbReference>
<accession>G0MXX4</accession>
<evidence type="ECO:0000256" key="1">
    <source>
        <dbReference type="SAM" id="Phobius"/>
    </source>
</evidence>
<dbReference type="OMA" id="IAGFEWI"/>
<reference evidence="3" key="1">
    <citation type="submission" date="2011-07" db="EMBL/GenBank/DDBJ databases">
        <authorList>
            <consortium name="Caenorhabditis brenneri Sequencing and Analysis Consortium"/>
            <person name="Wilson R.K."/>
        </authorList>
    </citation>
    <scope>NUCLEOTIDE SEQUENCE [LARGE SCALE GENOMIC DNA]</scope>
    <source>
        <strain evidence="3">PB2801</strain>
    </source>
</reference>
<evidence type="ECO:0000313" key="2">
    <source>
        <dbReference type="EMBL" id="EGT47037.1"/>
    </source>
</evidence>
<gene>
    <name evidence="2" type="ORF">CAEBREN_10313</name>
</gene>
<proteinExistence type="predicted"/>
<feature type="transmembrane region" description="Helical" evidence="1">
    <location>
        <begin position="5"/>
        <end position="24"/>
    </location>
</feature>
<protein>
    <submittedName>
        <fullName evidence="2">Uncharacterized protein</fullName>
    </submittedName>
</protein>
<dbReference type="Pfam" id="PF03269">
    <property type="entry name" value="DUF268"/>
    <property type="match status" value="1"/>
</dbReference>